<accession>A0A838CPU2</accession>
<dbReference type="EMBL" id="JACEFG010000001">
    <property type="protein sequence ID" value="MBA2173878.1"/>
    <property type="molecule type" value="Genomic_DNA"/>
</dbReference>
<name>A0A838CPU2_9BACI</name>
<evidence type="ECO:0000256" key="12">
    <source>
        <dbReference type="ARBA" id="ARBA00022741"/>
    </source>
</evidence>
<comment type="cofactor">
    <cofactor evidence="2 18">
        <name>NAD(+)</name>
        <dbReference type="ChEBI" id="CHEBI:57540"/>
    </cofactor>
</comment>
<proteinExistence type="inferred from homology"/>
<evidence type="ECO:0000256" key="8">
    <source>
        <dbReference type="ARBA" id="ARBA00017684"/>
    </source>
</evidence>
<dbReference type="HAMAP" id="MF_00110">
    <property type="entry name" value="DHQ_synthase"/>
    <property type="match status" value="1"/>
</dbReference>
<organism evidence="21 22">
    <name type="scientific">Halobacillus locisalis</name>
    <dbReference type="NCBI Taxonomy" id="220753"/>
    <lineage>
        <taxon>Bacteria</taxon>
        <taxon>Bacillati</taxon>
        <taxon>Bacillota</taxon>
        <taxon>Bacilli</taxon>
        <taxon>Bacillales</taxon>
        <taxon>Bacillaceae</taxon>
        <taxon>Halobacillus</taxon>
    </lineage>
</organism>
<evidence type="ECO:0000313" key="21">
    <source>
        <dbReference type="EMBL" id="MBA2173878.1"/>
    </source>
</evidence>
<keyword evidence="15 18" id="KW-0057">Aromatic amino acid biosynthesis</keyword>
<feature type="binding site" evidence="18">
    <location>
        <begin position="166"/>
        <end position="169"/>
    </location>
    <ligand>
        <name>NAD(+)</name>
        <dbReference type="ChEBI" id="CHEBI:57540"/>
    </ligand>
</feature>
<comment type="cofactor">
    <cofactor evidence="3">
        <name>Zn(2+)</name>
        <dbReference type="ChEBI" id="CHEBI:29105"/>
    </cofactor>
</comment>
<dbReference type="AlphaFoldDB" id="A0A838CPU2"/>
<comment type="caution">
    <text evidence="18">Lacks conserved residue(s) required for the propagation of feature annotation.</text>
</comment>
<evidence type="ECO:0000313" key="22">
    <source>
        <dbReference type="Proteomes" id="UP000571017"/>
    </source>
</evidence>
<dbReference type="CDD" id="cd08195">
    <property type="entry name" value="DHQS"/>
    <property type="match status" value="1"/>
</dbReference>
<comment type="similarity">
    <text evidence="6 18">Belongs to the sugar phosphate cyclases superfamily. Dehydroquinate synthase family.</text>
</comment>
<dbReference type="InterPro" id="IPR030960">
    <property type="entry name" value="DHQS/DOIS_N"/>
</dbReference>
<evidence type="ECO:0000256" key="7">
    <source>
        <dbReference type="ARBA" id="ARBA00013031"/>
    </source>
</evidence>
<comment type="subcellular location">
    <subcellularLocation>
        <location evidence="4 18">Cytoplasm</location>
    </subcellularLocation>
</comment>
<dbReference type="Pfam" id="PF24621">
    <property type="entry name" value="DHQS_C"/>
    <property type="match status" value="1"/>
</dbReference>
<evidence type="ECO:0000259" key="19">
    <source>
        <dbReference type="Pfam" id="PF01761"/>
    </source>
</evidence>
<dbReference type="GO" id="GO:0046872">
    <property type="term" value="F:metal ion binding"/>
    <property type="evidence" value="ECO:0007669"/>
    <property type="project" value="UniProtKB-KW"/>
</dbReference>
<dbReference type="PANTHER" id="PTHR43622">
    <property type="entry name" value="3-DEHYDROQUINATE SYNTHASE"/>
    <property type="match status" value="1"/>
</dbReference>
<keyword evidence="17 18" id="KW-0170">Cobalt</keyword>
<dbReference type="GO" id="GO:0000166">
    <property type="term" value="F:nucleotide binding"/>
    <property type="evidence" value="ECO:0007669"/>
    <property type="project" value="UniProtKB-KW"/>
</dbReference>
<gene>
    <name evidence="18" type="primary">aroB</name>
    <name evidence="21" type="ORF">H0266_03090</name>
</gene>
<feature type="binding site" evidence="18">
    <location>
        <position position="181"/>
    </location>
    <ligand>
        <name>Zn(2+)</name>
        <dbReference type="ChEBI" id="CHEBI:29105"/>
    </ligand>
</feature>
<evidence type="ECO:0000256" key="13">
    <source>
        <dbReference type="ARBA" id="ARBA00022833"/>
    </source>
</evidence>
<dbReference type="RefSeq" id="WP_181470908.1">
    <property type="nucleotide sequence ID" value="NZ_JACEFG010000001.1"/>
</dbReference>
<evidence type="ECO:0000256" key="6">
    <source>
        <dbReference type="ARBA" id="ARBA00005412"/>
    </source>
</evidence>
<dbReference type="Gene3D" id="3.40.50.1970">
    <property type="match status" value="1"/>
</dbReference>
<evidence type="ECO:0000256" key="14">
    <source>
        <dbReference type="ARBA" id="ARBA00023027"/>
    </source>
</evidence>
<dbReference type="GO" id="GO:0009423">
    <property type="term" value="P:chorismate biosynthetic process"/>
    <property type="evidence" value="ECO:0007669"/>
    <property type="project" value="UniProtKB-UniRule"/>
</dbReference>
<keyword evidence="14 18" id="KW-0520">NAD</keyword>
<feature type="binding site" evidence="18">
    <location>
        <position position="259"/>
    </location>
    <ligand>
        <name>Zn(2+)</name>
        <dbReference type="ChEBI" id="CHEBI:29105"/>
    </ligand>
</feature>
<feature type="binding site" evidence="18">
    <location>
        <position position="242"/>
    </location>
    <ligand>
        <name>Zn(2+)</name>
        <dbReference type="ChEBI" id="CHEBI:29105"/>
    </ligand>
</feature>
<feature type="binding site" evidence="18">
    <location>
        <begin position="127"/>
        <end position="128"/>
    </location>
    <ligand>
        <name>NAD(+)</name>
        <dbReference type="ChEBI" id="CHEBI:57540"/>
    </ligand>
</feature>
<evidence type="ECO:0000256" key="15">
    <source>
        <dbReference type="ARBA" id="ARBA00023141"/>
    </source>
</evidence>
<dbReference type="FunFam" id="3.40.50.1970:FF:000007">
    <property type="entry name" value="Pentafunctional AROM polypeptide"/>
    <property type="match status" value="1"/>
</dbReference>
<dbReference type="NCBIfam" id="TIGR01357">
    <property type="entry name" value="aroB"/>
    <property type="match status" value="1"/>
</dbReference>
<comment type="function">
    <text evidence="18">Catalyzes the conversion of 3-deoxy-D-arabino-heptulosonate 7-phosphate (DAHP) to dehydroquinate (DHQ).</text>
</comment>
<keyword evidence="13 18" id="KW-0862">Zinc</keyword>
<evidence type="ECO:0000256" key="2">
    <source>
        <dbReference type="ARBA" id="ARBA00001911"/>
    </source>
</evidence>
<dbReference type="Gene3D" id="1.20.1090.10">
    <property type="entry name" value="Dehydroquinate synthase-like - alpha domain"/>
    <property type="match status" value="1"/>
</dbReference>
<sequence>MSQLSIRSQSHNYDVVIETGVRHQLDKWITKPYSSVLIVTDRNVSEHYLQDVVTSMEKVSTVHTALVPSGEASKSMGKYQELLDRCIETSLDRQSLIIALGGGMIGDLAGFVASTYLRGIDFIQMPTTILAHDSSVGGKVAVNHVQGKNLIGSFYSPVQVLYDIETLRTLPETELRSGYGEVMKHAMLSDSAWLEELLGRSITSLEDNQLIGDLEKGIRVKASIVEKDEREQGMRKFLNLGHTLAHAIEAELGYGEITHGEAVSIGLLFALQLSETRVNASGLPIKDYVNWMARNGYPLSSIQSLQPVALLKRMKVDKKTVNQQVHFVLLNEIGKACVVPIQDDVLLTELHRFQTEVVNV</sequence>
<comment type="catalytic activity">
    <reaction evidence="1 18">
        <text>7-phospho-2-dehydro-3-deoxy-D-arabino-heptonate = 3-dehydroquinate + phosphate</text>
        <dbReference type="Rhea" id="RHEA:21968"/>
        <dbReference type="ChEBI" id="CHEBI:32364"/>
        <dbReference type="ChEBI" id="CHEBI:43474"/>
        <dbReference type="ChEBI" id="CHEBI:58394"/>
        <dbReference type="EC" id="4.2.3.4"/>
    </reaction>
</comment>
<keyword evidence="10 18" id="KW-0028">Amino-acid biosynthesis</keyword>
<comment type="caution">
    <text evidence="21">The sequence shown here is derived from an EMBL/GenBank/DDBJ whole genome shotgun (WGS) entry which is preliminary data.</text>
</comment>
<evidence type="ECO:0000256" key="18">
    <source>
        <dbReference type="HAMAP-Rule" id="MF_00110"/>
    </source>
</evidence>
<dbReference type="PIRSF" id="PIRSF001455">
    <property type="entry name" value="DHQ_synth"/>
    <property type="match status" value="1"/>
</dbReference>
<evidence type="ECO:0000256" key="1">
    <source>
        <dbReference type="ARBA" id="ARBA00001393"/>
    </source>
</evidence>
<dbReference type="GO" id="GO:0005737">
    <property type="term" value="C:cytoplasm"/>
    <property type="evidence" value="ECO:0007669"/>
    <property type="project" value="UniProtKB-SubCell"/>
</dbReference>
<feature type="binding site" evidence="18">
    <location>
        <position position="139"/>
    </location>
    <ligand>
        <name>NAD(+)</name>
        <dbReference type="ChEBI" id="CHEBI:57540"/>
    </ligand>
</feature>
<dbReference type="Proteomes" id="UP000571017">
    <property type="component" value="Unassembled WGS sequence"/>
</dbReference>
<evidence type="ECO:0000259" key="20">
    <source>
        <dbReference type="Pfam" id="PF24621"/>
    </source>
</evidence>
<feature type="domain" description="3-dehydroquinate synthase C-terminal" evidence="20">
    <location>
        <begin position="178"/>
        <end position="320"/>
    </location>
</feature>
<dbReference type="EC" id="4.2.3.4" evidence="7 18"/>
<keyword evidence="11 18" id="KW-0479">Metal-binding</keyword>
<comment type="pathway">
    <text evidence="5 18">Metabolic intermediate biosynthesis; chorismate biosynthesis; chorismate from D-erythrose 4-phosphate and phosphoenolpyruvate: step 2/7.</text>
</comment>
<dbReference type="GO" id="GO:0009073">
    <property type="term" value="P:aromatic amino acid family biosynthetic process"/>
    <property type="evidence" value="ECO:0007669"/>
    <property type="project" value="UniProtKB-KW"/>
</dbReference>
<evidence type="ECO:0000256" key="3">
    <source>
        <dbReference type="ARBA" id="ARBA00001947"/>
    </source>
</evidence>
<feature type="domain" description="3-dehydroquinate synthase N-terminal" evidence="19">
    <location>
        <begin position="66"/>
        <end position="176"/>
    </location>
</feature>
<dbReference type="InterPro" id="IPR016037">
    <property type="entry name" value="DHQ_synth_AroB"/>
</dbReference>
<evidence type="ECO:0000256" key="4">
    <source>
        <dbReference type="ARBA" id="ARBA00004496"/>
    </source>
</evidence>
<reference evidence="21 22" key="1">
    <citation type="journal article" date="2004" name="Extremophiles">
        <title>Halobacillus locisalis sp. nov., a halophilic bacterium isolated from a marine solar saltern of the Yellow Sea in Korea.</title>
        <authorList>
            <person name="Yoon J.H."/>
            <person name="Kang K.H."/>
            <person name="Oh T.K."/>
            <person name="Park Y.H."/>
        </authorList>
    </citation>
    <scope>NUCLEOTIDE SEQUENCE [LARGE SCALE GENOMIC DNA]</scope>
    <source>
        <strain evidence="21 22">KCTC 3788</strain>
    </source>
</reference>
<keyword evidence="22" id="KW-1185">Reference proteome</keyword>
<protein>
    <recommendedName>
        <fullName evidence="8 18">3-dehydroquinate synthase</fullName>
        <shortName evidence="18">DHQS</shortName>
        <ecNumber evidence="7 18">4.2.3.4</ecNumber>
    </recommendedName>
</protein>
<keyword evidence="9 18" id="KW-0963">Cytoplasm</keyword>
<evidence type="ECO:0000256" key="10">
    <source>
        <dbReference type="ARBA" id="ARBA00022605"/>
    </source>
</evidence>
<feature type="binding site" evidence="18">
    <location>
        <position position="148"/>
    </location>
    <ligand>
        <name>NAD(+)</name>
        <dbReference type="ChEBI" id="CHEBI:57540"/>
    </ligand>
</feature>
<evidence type="ECO:0000256" key="11">
    <source>
        <dbReference type="ARBA" id="ARBA00022723"/>
    </source>
</evidence>
<evidence type="ECO:0000256" key="17">
    <source>
        <dbReference type="ARBA" id="ARBA00023285"/>
    </source>
</evidence>
<evidence type="ECO:0000256" key="16">
    <source>
        <dbReference type="ARBA" id="ARBA00023239"/>
    </source>
</evidence>
<keyword evidence="16 18" id="KW-0456">Lyase</keyword>
<dbReference type="SUPFAM" id="SSF56796">
    <property type="entry name" value="Dehydroquinate synthase-like"/>
    <property type="match status" value="1"/>
</dbReference>
<comment type="cofactor">
    <cofactor evidence="18">
        <name>Co(2+)</name>
        <dbReference type="ChEBI" id="CHEBI:48828"/>
    </cofactor>
    <cofactor evidence="18">
        <name>Zn(2+)</name>
        <dbReference type="ChEBI" id="CHEBI:29105"/>
    </cofactor>
    <text evidence="18">Binds 1 divalent metal cation per subunit. Can use either Co(2+) or Zn(2+).</text>
</comment>
<evidence type="ECO:0000256" key="9">
    <source>
        <dbReference type="ARBA" id="ARBA00022490"/>
    </source>
</evidence>
<dbReference type="InterPro" id="IPR056179">
    <property type="entry name" value="DHQS_C"/>
</dbReference>
<evidence type="ECO:0000256" key="5">
    <source>
        <dbReference type="ARBA" id="ARBA00004661"/>
    </source>
</evidence>
<dbReference type="Pfam" id="PF01761">
    <property type="entry name" value="DHQ_synthase"/>
    <property type="match status" value="1"/>
</dbReference>
<dbReference type="PANTHER" id="PTHR43622:SF7">
    <property type="entry name" value="3-DEHYDROQUINATE SYNTHASE, CHLOROPLASTIC"/>
    <property type="match status" value="1"/>
</dbReference>
<dbReference type="InterPro" id="IPR030963">
    <property type="entry name" value="DHQ_synth_fam"/>
</dbReference>
<dbReference type="GO" id="GO:0003856">
    <property type="term" value="F:3-dehydroquinate synthase activity"/>
    <property type="evidence" value="ECO:0007669"/>
    <property type="project" value="UniProtKB-UniRule"/>
</dbReference>
<dbReference type="InterPro" id="IPR050071">
    <property type="entry name" value="Dehydroquinate_synthase"/>
</dbReference>
<dbReference type="GO" id="GO:0008652">
    <property type="term" value="P:amino acid biosynthetic process"/>
    <property type="evidence" value="ECO:0007669"/>
    <property type="project" value="UniProtKB-KW"/>
</dbReference>
<dbReference type="UniPathway" id="UPA00053">
    <property type="reaction ID" value="UER00085"/>
</dbReference>
<feature type="binding site" evidence="18">
    <location>
        <begin position="69"/>
        <end position="74"/>
    </location>
    <ligand>
        <name>NAD(+)</name>
        <dbReference type="ChEBI" id="CHEBI:57540"/>
    </ligand>
</feature>
<keyword evidence="12 18" id="KW-0547">Nucleotide-binding</keyword>